<dbReference type="Gene3D" id="3.40.50.720">
    <property type="entry name" value="NAD(P)-binding Rossmann-like Domain"/>
    <property type="match status" value="1"/>
</dbReference>
<dbReference type="InterPro" id="IPR000683">
    <property type="entry name" value="Gfo/Idh/MocA-like_OxRdtase_N"/>
</dbReference>
<dbReference type="RefSeq" id="WP_092038985.1">
    <property type="nucleotide sequence ID" value="NZ_FOOK01000019.1"/>
</dbReference>
<dbReference type="GO" id="GO:0016491">
    <property type="term" value="F:oxidoreductase activity"/>
    <property type="evidence" value="ECO:0007669"/>
    <property type="project" value="UniProtKB-KW"/>
</dbReference>
<organism evidence="4 5">
    <name type="scientific">Planifilum fulgidum</name>
    <dbReference type="NCBI Taxonomy" id="201973"/>
    <lineage>
        <taxon>Bacteria</taxon>
        <taxon>Bacillati</taxon>
        <taxon>Bacillota</taxon>
        <taxon>Bacilli</taxon>
        <taxon>Bacillales</taxon>
        <taxon>Thermoactinomycetaceae</taxon>
        <taxon>Planifilum</taxon>
    </lineage>
</organism>
<dbReference type="STRING" id="201973.SAMN04488025_11940"/>
<dbReference type="SUPFAM" id="SSF51735">
    <property type="entry name" value="NAD(P)-binding Rossmann-fold domains"/>
    <property type="match status" value="1"/>
</dbReference>
<evidence type="ECO:0000256" key="1">
    <source>
        <dbReference type="ARBA" id="ARBA00023002"/>
    </source>
</evidence>
<evidence type="ECO:0000313" key="4">
    <source>
        <dbReference type="EMBL" id="SFG17906.1"/>
    </source>
</evidence>
<dbReference type="Pfam" id="PF22725">
    <property type="entry name" value="GFO_IDH_MocA_C3"/>
    <property type="match status" value="1"/>
</dbReference>
<dbReference type="InterPro" id="IPR036291">
    <property type="entry name" value="NAD(P)-bd_dom_sf"/>
</dbReference>
<dbReference type="Proteomes" id="UP000198661">
    <property type="component" value="Unassembled WGS sequence"/>
</dbReference>
<keyword evidence="1" id="KW-0560">Oxidoreductase</keyword>
<dbReference type="Gene3D" id="3.30.360.10">
    <property type="entry name" value="Dihydrodipicolinate Reductase, domain 2"/>
    <property type="match status" value="1"/>
</dbReference>
<reference evidence="4 5" key="1">
    <citation type="submission" date="2016-10" db="EMBL/GenBank/DDBJ databases">
        <authorList>
            <person name="de Groot N.N."/>
        </authorList>
    </citation>
    <scope>NUCLEOTIDE SEQUENCE [LARGE SCALE GENOMIC DNA]</scope>
    <source>
        <strain evidence="4 5">DSM 44945</strain>
    </source>
</reference>
<dbReference type="PANTHER" id="PTHR43818">
    <property type="entry name" value="BCDNA.GH03377"/>
    <property type="match status" value="1"/>
</dbReference>
<dbReference type="OrthoDB" id="9792085at2"/>
<keyword evidence="5" id="KW-1185">Reference proteome</keyword>
<protein>
    <submittedName>
        <fullName evidence="4">Predicted dehydrogenase</fullName>
    </submittedName>
</protein>
<feature type="domain" description="Gfo/Idh/MocA-like oxidoreductase N-terminal" evidence="2">
    <location>
        <begin position="1"/>
        <end position="115"/>
    </location>
</feature>
<dbReference type="InterPro" id="IPR055170">
    <property type="entry name" value="GFO_IDH_MocA-like_dom"/>
</dbReference>
<dbReference type="Pfam" id="PF01408">
    <property type="entry name" value="GFO_IDH_MocA"/>
    <property type="match status" value="1"/>
</dbReference>
<dbReference type="AlphaFoldDB" id="A0A1I2PWC4"/>
<dbReference type="GO" id="GO:0000166">
    <property type="term" value="F:nucleotide binding"/>
    <property type="evidence" value="ECO:0007669"/>
    <property type="project" value="InterPro"/>
</dbReference>
<feature type="domain" description="GFO/IDH/MocA-like oxidoreductase" evidence="3">
    <location>
        <begin position="129"/>
        <end position="261"/>
    </location>
</feature>
<dbReference type="InterPro" id="IPR050463">
    <property type="entry name" value="Gfo/Idh/MocA_oxidrdct_glycsds"/>
</dbReference>
<dbReference type="PANTHER" id="PTHR43818:SF11">
    <property type="entry name" value="BCDNA.GH03377"/>
    <property type="match status" value="1"/>
</dbReference>
<evidence type="ECO:0000259" key="3">
    <source>
        <dbReference type="Pfam" id="PF22725"/>
    </source>
</evidence>
<accession>A0A1I2PWC4</accession>
<name>A0A1I2PWC4_9BACL</name>
<proteinExistence type="predicted"/>
<evidence type="ECO:0000259" key="2">
    <source>
        <dbReference type="Pfam" id="PF01408"/>
    </source>
</evidence>
<evidence type="ECO:0000313" key="5">
    <source>
        <dbReference type="Proteomes" id="UP000198661"/>
    </source>
</evidence>
<dbReference type="EMBL" id="FOOK01000019">
    <property type="protein sequence ID" value="SFG17906.1"/>
    <property type="molecule type" value="Genomic_DNA"/>
</dbReference>
<sequence>MRIGIVGCGNISGIYLENLLRTAGVEVVACADLEAERAREKAARYGIPVACDVEELLGSPDVDLVLNLTPPRAHAAVSLAALEAGKHVYSEKPLAVDPEDGRRILSLAKRRNLRVGCAPDTFFGAGLSTCRRLLREGAIGRPVAASAFMMSRGPERWHPDPGFFYEPGGGPMFDMGPYYLTALVVFLGPVRRVTGSASISFPEREVVGPGDKPRRFPVHVPTHVTGVLDFAGGAVGTIITSFDVWSSTLPHIEIYGEEGTLVVPDPNRFDGVVRLRRKNDRNWREIPEEGPYRENSRGVGLADMVRAIRENRPHRASGELALHVLDIMHELHQSSRSGMHREIDSGFVFPWEKEDGRLP</sequence>
<dbReference type="SUPFAM" id="SSF55347">
    <property type="entry name" value="Glyceraldehyde-3-phosphate dehydrogenase-like, C-terminal domain"/>
    <property type="match status" value="1"/>
</dbReference>
<gene>
    <name evidence="4" type="ORF">SAMN04488025_11940</name>
</gene>